<protein>
    <submittedName>
        <fullName evidence="2">Uncharacterized protein</fullName>
    </submittedName>
</protein>
<name>A0ABQ6I1Y6_9MICO</name>
<reference evidence="3" key="1">
    <citation type="journal article" date="2019" name="Int. J. Syst. Evol. Microbiol.">
        <title>The Global Catalogue of Microorganisms (GCM) 10K type strain sequencing project: providing services to taxonomists for standard genome sequencing and annotation.</title>
        <authorList>
            <consortium name="The Broad Institute Genomics Platform"/>
            <consortium name="The Broad Institute Genome Sequencing Center for Infectious Disease"/>
            <person name="Wu L."/>
            <person name="Ma J."/>
        </authorList>
    </citation>
    <scope>NUCLEOTIDE SEQUENCE [LARGE SCALE GENOMIC DNA]</scope>
    <source>
        <strain evidence="3">NBRC 106348</strain>
    </source>
</reference>
<evidence type="ECO:0000313" key="3">
    <source>
        <dbReference type="Proteomes" id="UP001157091"/>
    </source>
</evidence>
<comment type="caution">
    <text evidence="2">The sequence shown here is derived from an EMBL/GenBank/DDBJ whole genome shotgun (WGS) entry which is preliminary data.</text>
</comment>
<proteinExistence type="predicted"/>
<accession>A0ABQ6I1Y6</accession>
<evidence type="ECO:0000256" key="1">
    <source>
        <dbReference type="SAM" id="MobiDB-lite"/>
    </source>
</evidence>
<gene>
    <name evidence="2" type="ORF">GCM10025864_25330</name>
</gene>
<dbReference type="EMBL" id="BSUK01000001">
    <property type="protein sequence ID" value="GMA24774.1"/>
    <property type="molecule type" value="Genomic_DNA"/>
</dbReference>
<feature type="compositionally biased region" description="Basic and acidic residues" evidence="1">
    <location>
        <begin position="10"/>
        <end position="19"/>
    </location>
</feature>
<organism evidence="2 3">
    <name type="scientific">Luteimicrobium album</name>
    <dbReference type="NCBI Taxonomy" id="1054550"/>
    <lineage>
        <taxon>Bacteria</taxon>
        <taxon>Bacillati</taxon>
        <taxon>Actinomycetota</taxon>
        <taxon>Actinomycetes</taxon>
        <taxon>Micrococcales</taxon>
        <taxon>Luteimicrobium</taxon>
    </lineage>
</organism>
<sequence length="93" mass="9442">MGAGPRAAAHVHDEADRGGAPRPPLPAPLPEPTPAPVSAEELAPLAAPGRVRVPAELRTPTPAPPAGDEPRATTETLGLSLDAILARRRAVGE</sequence>
<evidence type="ECO:0000313" key="2">
    <source>
        <dbReference type="EMBL" id="GMA24774.1"/>
    </source>
</evidence>
<dbReference type="Proteomes" id="UP001157091">
    <property type="component" value="Unassembled WGS sequence"/>
</dbReference>
<feature type="region of interest" description="Disordered" evidence="1">
    <location>
        <begin position="1"/>
        <end position="77"/>
    </location>
</feature>
<keyword evidence="3" id="KW-1185">Reference proteome</keyword>
<feature type="compositionally biased region" description="Pro residues" evidence="1">
    <location>
        <begin position="21"/>
        <end position="35"/>
    </location>
</feature>